<sequence>MSVIPNRSRHNARKRVHDDASYISTNPNHLKRQSGMDNDPTIRPAKRKRLVTSDVGLQERGGISLIDFPSLPSPFIHHYLNHFDLVPIIRPIPTTAEPPPPPYTFLNPHQYIHPPPPPPSRPDSPSSSATLANRPRRTVLSRSTSTPTAQIPIPIPTRTPILADVAELHAVLATLAGRHFRSMFTGAGDAMGISGREEVDTLAAFMCAVENGQRGPGIPRRR</sequence>
<dbReference type="AlphaFoldDB" id="A0A9P7V4G8"/>
<comment type="caution">
    <text evidence="2">The sequence shown here is derived from an EMBL/GenBank/DDBJ whole genome shotgun (WGS) entry which is preliminary data.</text>
</comment>
<accession>A0A9P7V4G8</accession>
<organism evidence="2 3">
    <name type="scientific">Marasmius oreades</name>
    <name type="common">fairy-ring Marasmius</name>
    <dbReference type="NCBI Taxonomy" id="181124"/>
    <lineage>
        <taxon>Eukaryota</taxon>
        <taxon>Fungi</taxon>
        <taxon>Dikarya</taxon>
        <taxon>Basidiomycota</taxon>
        <taxon>Agaricomycotina</taxon>
        <taxon>Agaricomycetes</taxon>
        <taxon>Agaricomycetidae</taxon>
        <taxon>Agaricales</taxon>
        <taxon>Marasmiineae</taxon>
        <taxon>Marasmiaceae</taxon>
        <taxon>Marasmius</taxon>
    </lineage>
</organism>
<evidence type="ECO:0000313" key="2">
    <source>
        <dbReference type="EMBL" id="KAG7100096.1"/>
    </source>
</evidence>
<name>A0A9P7V4G8_9AGAR</name>
<keyword evidence="3" id="KW-1185">Reference proteome</keyword>
<proteinExistence type="predicted"/>
<dbReference type="GeneID" id="66070952"/>
<dbReference type="RefSeq" id="XP_043016566.1">
    <property type="nucleotide sequence ID" value="XM_043147852.1"/>
</dbReference>
<dbReference type="OrthoDB" id="3361956at2759"/>
<evidence type="ECO:0000256" key="1">
    <source>
        <dbReference type="SAM" id="MobiDB-lite"/>
    </source>
</evidence>
<feature type="compositionally biased region" description="Pro residues" evidence="1">
    <location>
        <begin position="113"/>
        <end position="122"/>
    </location>
</feature>
<dbReference type="KEGG" id="more:E1B28_001876"/>
<reference evidence="2" key="1">
    <citation type="journal article" date="2021" name="Genome Biol. Evol.">
        <title>The assembled and annotated genome of the fairy-ring fungus Marasmius oreades.</title>
        <authorList>
            <person name="Hiltunen M."/>
            <person name="Ament-Velasquez S.L."/>
            <person name="Johannesson H."/>
        </authorList>
    </citation>
    <scope>NUCLEOTIDE SEQUENCE</scope>
    <source>
        <strain evidence="2">03SP1</strain>
    </source>
</reference>
<evidence type="ECO:0000313" key="3">
    <source>
        <dbReference type="Proteomes" id="UP001049176"/>
    </source>
</evidence>
<dbReference type="EMBL" id="CM032181">
    <property type="protein sequence ID" value="KAG7100096.1"/>
    <property type="molecule type" value="Genomic_DNA"/>
</dbReference>
<feature type="region of interest" description="Disordered" evidence="1">
    <location>
        <begin position="1"/>
        <end position="44"/>
    </location>
</feature>
<feature type="region of interest" description="Disordered" evidence="1">
    <location>
        <begin position="99"/>
        <end position="152"/>
    </location>
</feature>
<dbReference type="Proteomes" id="UP001049176">
    <property type="component" value="Chromosome 1"/>
</dbReference>
<protein>
    <submittedName>
        <fullName evidence="2">Uncharacterized protein</fullName>
    </submittedName>
</protein>
<gene>
    <name evidence="2" type="ORF">E1B28_001876</name>
</gene>